<comment type="cofactor">
    <cofactor evidence="1">
        <name>pyridoxal 5'-phosphate</name>
        <dbReference type="ChEBI" id="CHEBI:597326"/>
    </cofactor>
</comment>
<dbReference type="InterPro" id="IPR036052">
    <property type="entry name" value="TrpB-like_PALP_sf"/>
</dbReference>
<organism evidence="4 5">
    <name type="scientific">Candidatus Nomurabacteria bacterium RIFCSPLOWO2_01_FULL_46_18</name>
    <dbReference type="NCBI Taxonomy" id="1801783"/>
    <lineage>
        <taxon>Bacteria</taxon>
        <taxon>Candidatus Nomuraibacteriota</taxon>
    </lineage>
</organism>
<accession>A0A1F6XEU5</accession>
<comment type="caution">
    <text evidence="4">The sequence shown here is derived from an EMBL/GenBank/DDBJ whole genome shotgun (WGS) entry which is preliminary data.</text>
</comment>
<evidence type="ECO:0000313" key="4">
    <source>
        <dbReference type="EMBL" id="OGI92633.1"/>
    </source>
</evidence>
<name>A0A1F6XEU5_9BACT</name>
<evidence type="ECO:0000256" key="1">
    <source>
        <dbReference type="ARBA" id="ARBA00001933"/>
    </source>
</evidence>
<protein>
    <recommendedName>
        <fullName evidence="3">Tryptophan synthase beta chain-like PALP domain-containing protein</fullName>
    </recommendedName>
</protein>
<sequence>MKEKTGNVFSGEHALFSYLAPGSLGPTPLVELPEALNLYAKDKVRIFVKLMQFVPLSNIKSLPAYLMLWKIPAKKLTKIKNLVEYSSGNTVLSLSILSKYFGIENMHAIITPDVPEHKKRLLRLVGANLLISHGPPSPGVFDSVGGIADAKKLGKKVGWHNFNQYINPANPGAAKDFVGKELWQQLARDLSIFVASIGTGGTILGAGSYLKSKNKKVKIIGTAIKEGSSIPGPRGEGMIDKLGFPWRKAVDEVIAMDEKSAYGGSLELIRAGLFVGPSTGMQYRALLSKIKEYKRKKTLKNLRNKRGEVLATFVACDTMFPYIDDYFAILPESYFPKIKHLK</sequence>
<reference evidence="4 5" key="1">
    <citation type="journal article" date="2016" name="Nat. Commun.">
        <title>Thousands of microbial genomes shed light on interconnected biogeochemical processes in an aquifer system.</title>
        <authorList>
            <person name="Anantharaman K."/>
            <person name="Brown C.T."/>
            <person name="Hug L.A."/>
            <person name="Sharon I."/>
            <person name="Castelle C.J."/>
            <person name="Probst A.J."/>
            <person name="Thomas B.C."/>
            <person name="Singh A."/>
            <person name="Wilkins M.J."/>
            <person name="Karaoz U."/>
            <person name="Brodie E.L."/>
            <person name="Williams K.H."/>
            <person name="Hubbard S.S."/>
            <person name="Banfield J.F."/>
        </authorList>
    </citation>
    <scope>NUCLEOTIDE SEQUENCE [LARGE SCALE GENOMIC DNA]</scope>
</reference>
<dbReference type="Proteomes" id="UP000179381">
    <property type="component" value="Unassembled WGS sequence"/>
</dbReference>
<gene>
    <name evidence="4" type="ORF">A2933_02380</name>
</gene>
<dbReference type="GO" id="GO:1901605">
    <property type="term" value="P:alpha-amino acid metabolic process"/>
    <property type="evidence" value="ECO:0007669"/>
    <property type="project" value="UniProtKB-ARBA"/>
</dbReference>
<evidence type="ECO:0000256" key="2">
    <source>
        <dbReference type="ARBA" id="ARBA00022898"/>
    </source>
</evidence>
<dbReference type="Pfam" id="PF00291">
    <property type="entry name" value="PALP"/>
    <property type="match status" value="1"/>
</dbReference>
<proteinExistence type="predicted"/>
<dbReference type="PANTHER" id="PTHR10314">
    <property type="entry name" value="CYSTATHIONINE BETA-SYNTHASE"/>
    <property type="match status" value="1"/>
</dbReference>
<dbReference type="InterPro" id="IPR001926">
    <property type="entry name" value="TrpB-like_PALP"/>
</dbReference>
<dbReference type="InterPro" id="IPR050214">
    <property type="entry name" value="Cys_Synth/Cystath_Beta-Synth"/>
</dbReference>
<dbReference type="AlphaFoldDB" id="A0A1F6XEU5"/>
<keyword evidence="2" id="KW-0663">Pyridoxal phosphate</keyword>
<feature type="domain" description="Tryptophan synthase beta chain-like PALP" evidence="3">
    <location>
        <begin position="24"/>
        <end position="297"/>
    </location>
</feature>
<evidence type="ECO:0000313" key="5">
    <source>
        <dbReference type="Proteomes" id="UP000179381"/>
    </source>
</evidence>
<dbReference type="SUPFAM" id="SSF53686">
    <property type="entry name" value="Tryptophan synthase beta subunit-like PLP-dependent enzymes"/>
    <property type="match status" value="1"/>
</dbReference>
<dbReference type="EMBL" id="MFVH01000005">
    <property type="protein sequence ID" value="OGI92633.1"/>
    <property type="molecule type" value="Genomic_DNA"/>
</dbReference>
<dbReference type="Gene3D" id="3.40.50.1100">
    <property type="match status" value="2"/>
</dbReference>
<evidence type="ECO:0000259" key="3">
    <source>
        <dbReference type="Pfam" id="PF00291"/>
    </source>
</evidence>